<comment type="caution">
    <text evidence="3">The sequence shown here is derived from an EMBL/GenBank/DDBJ whole genome shotgun (WGS) entry which is preliminary data.</text>
</comment>
<dbReference type="Pfam" id="PF14028">
    <property type="entry name" value="Lant_dehydr_C"/>
    <property type="match status" value="1"/>
</dbReference>
<evidence type="ECO:0000259" key="2">
    <source>
        <dbReference type="Pfam" id="PF14028"/>
    </source>
</evidence>
<sequence length="1049" mass="122316">MSKQNIFKCLDFFILRMPILSTDVFNNHLKSLKEPILNGLWEIVQEPLIREAIAVSSISLLDALTYLSPDSPERKREQVAKSLLRYLIRMSTRPTPFGLFSGVAYGEYGEHYRIDLKKAEHFKKRTRPDMEWLYRIIAKLENDSSIRNQLLVKTNTMAYEVGNRTYLPYLNRLDNIRKNGANFEIERTSISTTSAVEQALHLAKTPIALEELVSKISCEYPDTSYEQINQFVNELLKQELLISNLRPPLLDIEPFKHLLKSMESIKGMEQLKSTLQNISSLIDEYNKVPIGDGEKSYREIVRKMKQVIESKNYLQVDMKVETNGVTLPLCVKEEVEKSAEALWRISSSELGLVHMIGYKADFIKKYGMSREIPVLELLDEEIGLGAPATYEYPLSKRRLSNDETEYGKRKKYLLSQWLMTVLLNGEQELNLGDDKIAALEGKETDSCYAPRSFEMFFTIISNSVESMEECDFTLISGATPLSYGAGKSIGRFADIMGSKLHNNLKYIGKIEQELCSDMILAELVYLPIEGRAADVSLTYNNREYEINMGTTSSKETEKIISLSDLVVGIDEKGFYLRSMKLGKEVIAVTNHMLNTSNSPNIYRFIRELTQERQKNIEIFQWGELNSLPFLPRVKYRHCILSPARWILNKQTFPYTGEMEREEWIDKFNVYRRKWKLPRYIYLTQADNRLLLDLEESEHINEIRREFRKVDSYQGVVLTEVGHKLEELPMTNKGPYYTEFVFPIIKNPIGNSRQAVTKNQCKTISYRNRLKFPGSEWMFVKWYGFGNRIEEFLGGKLRDFCLMAKQNKWIESCFFMRYADPDKHIRIRFLGEPIKLQRELLPQLNDFSSQCLQEGILTKMVIDTYDPEIERYGGPDLINMAEKFFCIDSQIVMEWIRLNEQGSLCIDKDLLTVISIIDIMEQMGITFEEQYNFLDGIVNYKDHLDLFRAKKAYYVNLGDARNGFEQLKNHQAGQLLIPAFQRRSDILREYGEGLLELERNKDYYVTRLNAMYSMIHLHINRFYGIDRDDERRVLTLTRHTLHSLAYVRRR</sequence>
<evidence type="ECO:0000259" key="1">
    <source>
        <dbReference type="Pfam" id="PF04738"/>
    </source>
</evidence>
<dbReference type="InterPro" id="IPR023809">
    <property type="entry name" value="Thiopep_bacteriocin_synth_dom"/>
</dbReference>
<evidence type="ECO:0000313" key="3">
    <source>
        <dbReference type="EMBL" id="GKX31629.1"/>
    </source>
</evidence>
<proteinExistence type="predicted"/>
<dbReference type="Pfam" id="PF04738">
    <property type="entry name" value="Lant_dehydr_N"/>
    <property type="match status" value="1"/>
</dbReference>
<feature type="domain" description="Lantibiotic dehydratase N-terminal" evidence="1">
    <location>
        <begin position="46"/>
        <end position="700"/>
    </location>
</feature>
<dbReference type="Proteomes" id="UP001144256">
    <property type="component" value="Unassembled WGS sequence"/>
</dbReference>
<dbReference type="RefSeq" id="WP_281818814.1">
    <property type="nucleotide sequence ID" value="NZ_BRLB01000019.1"/>
</dbReference>
<reference evidence="3" key="1">
    <citation type="submission" date="2022-06" db="EMBL/GenBank/DDBJ databases">
        <title>Vallitalea longa sp. nov., an anaerobic bacterium isolated from marine sediment.</title>
        <authorList>
            <person name="Hirano S."/>
            <person name="Terahara T."/>
            <person name="Mori K."/>
            <person name="Hamada M."/>
            <person name="Matsumoto R."/>
            <person name="Kobayashi T."/>
        </authorList>
    </citation>
    <scope>NUCLEOTIDE SEQUENCE</scope>
    <source>
        <strain evidence="3">SH18-1</strain>
    </source>
</reference>
<name>A0A9W5YGQ8_9FIRM</name>
<evidence type="ECO:0000313" key="4">
    <source>
        <dbReference type="Proteomes" id="UP001144256"/>
    </source>
</evidence>
<organism evidence="3 4">
    <name type="scientific">Vallitalea longa</name>
    <dbReference type="NCBI Taxonomy" id="2936439"/>
    <lineage>
        <taxon>Bacteria</taxon>
        <taxon>Bacillati</taxon>
        <taxon>Bacillota</taxon>
        <taxon>Clostridia</taxon>
        <taxon>Lachnospirales</taxon>
        <taxon>Vallitaleaceae</taxon>
        <taxon>Vallitalea</taxon>
    </lineage>
</organism>
<dbReference type="NCBIfam" id="TIGR03891">
    <property type="entry name" value="thiopep_ocin"/>
    <property type="match status" value="1"/>
</dbReference>
<feature type="domain" description="Thiopeptide-type bacteriocin biosynthesis" evidence="2">
    <location>
        <begin position="776"/>
        <end position="1039"/>
    </location>
</feature>
<dbReference type="InterPro" id="IPR006827">
    <property type="entry name" value="Lant_deHydtase_N"/>
</dbReference>
<protein>
    <submittedName>
        <fullName evidence="3">Uncharacterized protein</fullName>
    </submittedName>
</protein>
<gene>
    <name evidence="3" type="ORF">SH1V18_41090</name>
</gene>
<accession>A0A9W5YGQ8</accession>
<keyword evidence="4" id="KW-1185">Reference proteome</keyword>
<dbReference type="AlphaFoldDB" id="A0A9W5YGQ8"/>
<dbReference type="EMBL" id="BRLB01000019">
    <property type="protein sequence ID" value="GKX31629.1"/>
    <property type="molecule type" value="Genomic_DNA"/>
</dbReference>